<dbReference type="InterPro" id="IPR032743">
    <property type="entry name" value="FAM47"/>
</dbReference>
<dbReference type="PANTHER" id="PTHR46449:SF3">
    <property type="entry name" value="PROTEIN FAM47E"/>
    <property type="match status" value="1"/>
</dbReference>
<feature type="compositionally biased region" description="Basic and acidic residues" evidence="2">
    <location>
        <begin position="428"/>
        <end position="438"/>
    </location>
</feature>
<proteinExistence type="inferred from homology"/>
<dbReference type="AlphaFoldDB" id="A0A7J7ZDF6"/>
<organism evidence="3 4">
    <name type="scientific">Rhinolophus ferrumequinum</name>
    <name type="common">Greater horseshoe bat</name>
    <dbReference type="NCBI Taxonomy" id="59479"/>
    <lineage>
        <taxon>Eukaryota</taxon>
        <taxon>Metazoa</taxon>
        <taxon>Chordata</taxon>
        <taxon>Craniata</taxon>
        <taxon>Vertebrata</taxon>
        <taxon>Euteleostomi</taxon>
        <taxon>Mammalia</taxon>
        <taxon>Eutheria</taxon>
        <taxon>Laurasiatheria</taxon>
        <taxon>Chiroptera</taxon>
        <taxon>Yinpterochiroptera</taxon>
        <taxon>Rhinolophoidea</taxon>
        <taxon>Rhinolophidae</taxon>
        <taxon>Rhinolophinae</taxon>
        <taxon>Rhinolophus</taxon>
    </lineage>
</organism>
<dbReference type="Proteomes" id="UP000585614">
    <property type="component" value="Unassembled WGS sequence"/>
</dbReference>
<evidence type="ECO:0000313" key="4">
    <source>
        <dbReference type="Proteomes" id="UP000585614"/>
    </source>
</evidence>
<sequence>MNCRPWYKENLPSECFMKPKNRLTVPRSLNSQRWIFVRKGLDDFRKGCPPCDDLIIQGPQKHFLPEIYHRAPRPVLQKRQNKLPKEAALFSKLSLAQQARKAFLEDTEAQLSPHPLAVNLNLEDMPVELLLKVLEVLDPDRKLEDTWTYSQGIKKRTKEPIKLLKKRSTQVYLGLPKKTPVSHPSRLLYEEKPSEVDLLHEEGPFPYENVRKEVSDFCNWAASIGSSNIDEEFILKQFEIDYQSKPRCDVLHTMRLSQVPLELKKSVGLNTLQEPECFQKLDHERKHQKLQNPYKPKWVKMRYGAWYLNTKLWKKQRADEPLVDPKVSRKAQEENFKKELQEQELLADLQGTVAFKDFVLSRGYNMPSFLEKMYIRKKIISDFWLFSKVNVTMKEPAARSQRLDSSRQVLVVVSTFPQRGQGLPTEESPIKSKAEIHHKGWRQRLRGAERP</sequence>
<evidence type="ECO:0000313" key="3">
    <source>
        <dbReference type="EMBL" id="KAF6371710.1"/>
    </source>
</evidence>
<feature type="region of interest" description="Disordered" evidence="2">
    <location>
        <begin position="419"/>
        <end position="451"/>
    </location>
</feature>
<name>A0A7J7ZDF6_RHIFE</name>
<evidence type="ECO:0000256" key="1">
    <source>
        <dbReference type="ARBA" id="ARBA00005277"/>
    </source>
</evidence>
<dbReference type="GO" id="GO:0000785">
    <property type="term" value="C:chromatin"/>
    <property type="evidence" value="ECO:0007669"/>
    <property type="project" value="TreeGrafter"/>
</dbReference>
<evidence type="ECO:0000256" key="2">
    <source>
        <dbReference type="SAM" id="MobiDB-lite"/>
    </source>
</evidence>
<comment type="similarity">
    <text evidence="1">Belongs to the FAM47 family.</text>
</comment>
<accession>A0A7J7ZDF6</accession>
<dbReference type="Pfam" id="PF14642">
    <property type="entry name" value="FAM47"/>
    <property type="match status" value="1"/>
</dbReference>
<dbReference type="GO" id="GO:0045815">
    <property type="term" value="P:transcription initiation-coupled chromatin remodeling"/>
    <property type="evidence" value="ECO:0007669"/>
    <property type="project" value="TreeGrafter"/>
</dbReference>
<comment type="caution">
    <text evidence="3">The sequence shown here is derived from an EMBL/GenBank/DDBJ whole genome shotgun (WGS) entry which is preliminary data.</text>
</comment>
<dbReference type="EMBL" id="JACAGC010000004">
    <property type="protein sequence ID" value="KAF6371710.1"/>
    <property type="molecule type" value="Genomic_DNA"/>
</dbReference>
<dbReference type="PANTHER" id="PTHR46449">
    <property type="entry name" value="ZGC:158260"/>
    <property type="match status" value="1"/>
</dbReference>
<gene>
    <name evidence="3" type="ORF">mRhiFer1_004952</name>
</gene>
<evidence type="ECO:0008006" key="5">
    <source>
        <dbReference type="Google" id="ProtNLM"/>
    </source>
</evidence>
<reference evidence="3 4" key="1">
    <citation type="journal article" date="2020" name="Nature">
        <title>Six reference-quality genomes reveal evolution of bat adaptations.</title>
        <authorList>
            <person name="Jebb D."/>
            <person name="Huang Z."/>
            <person name="Pippel M."/>
            <person name="Hughes G.M."/>
            <person name="Lavrichenko K."/>
            <person name="Devanna P."/>
            <person name="Winkler S."/>
            <person name="Jermiin L.S."/>
            <person name="Skirmuntt E.C."/>
            <person name="Katzourakis A."/>
            <person name="Burkitt-Gray L."/>
            <person name="Ray D.A."/>
            <person name="Sullivan K.A.M."/>
            <person name="Roscito J.G."/>
            <person name="Kirilenko B.M."/>
            <person name="Davalos L.M."/>
            <person name="Corthals A.P."/>
            <person name="Power M.L."/>
            <person name="Jones G."/>
            <person name="Ransome R.D."/>
            <person name="Dechmann D.K.N."/>
            <person name="Locatelli A.G."/>
            <person name="Puechmaille S.J."/>
            <person name="Fedrigo O."/>
            <person name="Jarvis E.D."/>
            <person name="Hiller M."/>
            <person name="Vernes S.C."/>
            <person name="Myers E.W."/>
            <person name="Teeling E.C."/>
        </authorList>
    </citation>
    <scope>NUCLEOTIDE SEQUENCE [LARGE SCALE GENOMIC DNA]</scope>
    <source>
        <strain evidence="3">MRhiFer1</strain>
        <tissue evidence="3">Lung</tissue>
    </source>
</reference>
<protein>
    <recommendedName>
        <fullName evidence="5">Family with sequence similarity 47 member E</fullName>
    </recommendedName>
</protein>